<feature type="transmembrane region" description="Helical" evidence="8">
    <location>
        <begin position="337"/>
        <end position="361"/>
    </location>
</feature>
<dbReference type="PANTHER" id="PTHR43528">
    <property type="entry name" value="ALPHA-KETOGLUTARATE PERMEASE"/>
    <property type="match status" value="1"/>
</dbReference>
<feature type="transmembrane region" description="Helical" evidence="8">
    <location>
        <begin position="61"/>
        <end position="86"/>
    </location>
</feature>
<keyword evidence="2" id="KW-0813">Transport</keyword>
<dbReference type="EMBL" id="BMJQ01000015">
    <property type="protein sequence ID" value="GGF38538.1"/>
    <property type="molecule type" value="Genomic_DNA"/>
</dbReference>
<name>A0A8J3E662_9PROT</name>
<dbReference type="FunFam" id="1.20.1250.20:FF:000001">
    <property type="entry name" value="Dicarboxylate MFS transporter"/>
    <property type="match status" value="1"/>
</dbReference>
<evidence type="ECO:0000313" key="10">
    <source>
        <dbReference type="EMBL" id="GGF38538.1"/>
    </source>
</evidence>
<dbReference type="GO" id="GO:0015293">
    <property type="term" value="F:symporter activity"/>
    <property type="evidence" value="ECO:0007669"/>
    <property type="project" value="UniProtKB-KW"/>
</dbReference>
<feature type="domain" description="Major facilitator superfamily (MFS) profile" evidence="9">
    <location>
        <begin position="22"/>
        <end position="429"/>
    </location>
</feature>
<keyword evidence="3" id="KW-1003">Cell membrane</keyword>
<keyword evidence="6 8" id="KW-1133">Transmembrane helix</keyword>
<organism evidence="10 11">
    <name type="scientific">Aliidongia dinghuensis</name>
    <dbReference type="NCBI Taxonomy" id="1867774"/>
    <lineage>
        <taxon>Bacteria</taxon>
        <taxon>Pseudomonadati</taxon>
        <taxon>Pseudomonadota</taxon>
        <taxon>Alphaproteobacteria</taxon>
        <taxon>Rhodospirillales</taxon>
        <taxon>Dongiaceae</taxon>
        <taxon>Aliidongia</taxon>
    </lineage>
</organism>
<dbReference type="PANTHER" id="PTHR43528:SF3">
    <property type="entry name" value="CITRATE-PROTON SYMPORTER"/>
    <property type="match status" value="1"/>
</dbReference>
<dbReference type="Pfam" id="PF00083">
    <property type="entry name" value="Sugar_tr"/>
    <property type="match status" value="2"/>
</dbReference>
<comment type="caution">
    <text evidence="10">The sequence shown here is derived from an EMBL/GenBank/DDBJ whole genome shotgun (WGS) entry which is preliminary data.</text>
</comment>
<dbReference type="Proteomes" id="UP000646365">
    <property type="component" value="Unassembled WGS sequence"/>
</dbReference>
<evidence type="ECO:0000256" key="4">
    <source>
        <dbReference type="ARBA" id="ARBA00022692"/>
    </source>
</evidence>
<reference evidence="10" key="2">
    <citation type="submission" date="2020-09" db="EMBL/GenBank/DDBJ databases">
        <authorList>
            <person name="Sun Q."/>
            <person name="Zhou Y."/>
        </authorList>
    </citation>
    <scope>NUCLEOTIDE SEQUENCE</scope>
    <source>
        <strain evidence="10">CGMCC 1.15725</strain>
    </source>
</reference>
<dbReference type="Gene3D" id="1.20.1250.20">
    <property type="entry name" value="MFS general substrate transporter like domains"/>
    <property type="match status" value="1"/>
</dbReference>
<evidence type="ECO:0000256" key="5">
    <source>
        <dbReference type="ARBA" id="ARBA00022847"/>
    </source>
</evidence>
<dbReference type="InterPro" id="IPR051084">
    <property type="entry name" value="H+-coupled_symporters"/>
</dbReference>
<feature type="transmembrane region" description="Helical" evidence="8">
    <location>
        <begin position="245"/>
        <end position="262"/>
    </location>
</feature>
<protein>
    <submittedName>
        <fullName evidence="10">MFS transporter</fullName>
    </submittedName>
</protein>
<dbReference type="InterPro" id="IPR020846">
    <property type="entry name" value="MFS_dom"/>
</dbReference>
<feature type="transmembrane region" description="Helical" evidence="8">
    <location>
        <begin position="313"/>
        <end position="331"/>
    </location>
</feature>
<gene>
    <name evidence="10" type="ORF">GCM10011611_51140</name>
</gene>
<keyword evidence="4 8" id="KW-0812">Transmembrane</keyword>
<dbReference type="GO" id="GO:0005886">
    <property type="term" value="C:plasma membrane"/>
    <property type="evidence" value="ECO:0007669"/>
    <property type="project" value="UniProtKB-SubCell"/>
</dbReference>
<comment type="subcellular location">
    <subcellularLocation>
        <location evidence="1">Cell membrane</location>
        <topology evidence="1">Multi-pass membrane protein</topology>
    </subcellularLocation>
</comment>
<dbReference type="PROSITE" id="PS00217">
    <property type="entry name" value="SUGAR_TRANSPORT_2"/>
    <property type="match status" value="1"/>
</dbReference>
<dbReference type="InterPro" id="IPR005828">
    <property type="entry name" value="MFS_sugar_transport-like"/>
</dbReference>
<proteinExistence type="predicted"/>
<dbReference type="InterPro" id="IPR005829">
    <property type="entry name" value="Sugar_transporter_CS"/>
</dbReference>
<evidence type="ECO:0000256" key="6">
    <source>
        <dbReference type="ARBA" id="ARBA00022989"/>
    </source>
</evidence>
<keyword evidence="11" id="KW-1185">Reference proteome</keyword>
<feature type="transmembrane region" description="Helical" evidence="8">
    <location>
        <begin position="282"/>
        <end position="301"/>
    </location>
</feature>
<accession>A0A8J3E662</accession>
<sequence>MAQAAAPASPRARSATRLSAVDVVAVILGNALEFYDFTVYGAFAVMIGKAFFPADVPGGSLLLSVATFGVGFVTRPLGGIIIGAYADRRGRKAAMTLTIWLMALGSGMVAILPGYATIGWAAPALLVVARLIQGFSAGGEMGPATTYLVEAAPSRRRAFYGAWQLASQNAGALLSGLFGFLLAEALPKGALEDWAWRVPFLIGILIAPVGLRIRNRLDETLDTKTAHASTGAVLSDLFRHHVRPLALGFLLIPGGTVAQYFLGGYTATYAITTLHMPTSVAMLGGLTVGVSGAVFSIVGGMLGDRFGAKAVALWPRVLLTLLIYPAVLLVVRAPSAGMLLGVMALLMALQAMSGAMGIVLIPRSLPAAVRTAGLSIAYALAVTLFGGTAQVVFTWAIQSTGDPLSPLWWVIAINIVTILATLALRPLPDEAGAR</sequence>
<keyword evidence="5" id="KW-0769">Symport</keyword>
<evidence type="ECO:0000256" key="1">
    <source>
        <dbReference type="ARBA" id="ARBA00004651"/>
    </source>
</evidence>
<dbReference type="AlphaFoldDB" id="A0A8J3E662"/>
<feature type="transmembrane region" description="Helical" evidence="8">
    <location>
        <begin position="194"/>
        <end position="211"/>
    </location>
</feature>
<dbReference type="SUPFAM" id="SSF103473">
    <property type="entry name" value="MFS general substrate transporter"/>
    <property type="match status" value="1"/>
</dbReference>
<feature type="transmembrane region" description="Helical" evidence="8">
    <location>
        <begin position="373"/>
        <end position="395"/>
    </location>
</feature>
<feature type="transmembrane region" description="Helical" evidence="8">
    <location>
        <begin position="407"/>
        <end position="424"/>
    </location>
</feature>
<dbReference type="PROSITE" id="PS50850">
    <property type="entry name" value="MFS"/>
    <property type="match status" value="1"/>
</dbReference>
<feature type="transmembrane region" description="Helical" evidence="8">
    <location>
        <begin position="93"/>
        <end position="112"/>
    </location>
</feature>
<dbReference type="RefSeq" id="WP_189050991.1">
    <property type="nucleotide sequence ID" value="NZ_BMJQ01000015.1"/>
</dbReference>
<dbReference type="InterPro" id="IPR036259">
    <property type="entry name" value="MFS_trans_sf"/>
</dbReference>
<reference evidence="10" key="1">
    <citation type="journal article" date="2014" name="Int. J. Syst. Evol. Microbiol.">
        <title>Complete genome sequence of Corynebacterium casei LMG S-19264T (=DSM 44701T), isolated from a smear-ripened cheese.</title>
        <authorList>
            <consortium name="US DOE Joint Genome Institute (JGI-PGF)"/>
            <person name="Walter F."/>
            <person name="Albersmeier A."/>
            <person name="Kalinowski J."/>
            <person name="Ruckert C."/>
        </authorList>
    </citation>
    <scope>NUCLEOTIDE SEQUENCE</scope>
    <source>
        <strain evidence="10">CGMCC 1.15725</strain>
    </source>
</reference>
<evidence type="ECO:0000256" key="7">
    <source>
        <dbReference type="ARBA" id="ARBA00023136"/>
    </source>
</evidence>
<evidence type="ECO:0000256" key="3">
    <source>
        <dbReference type="ARBA" id="ARBA00022475"/>
    </source>
</evidence>
<evidence type="ECO:0000259" key="9">
    <source>
        <dbReference type="PROSITE" id="PS50850"/>
    </source>
</evidence>
<keyword evidence="7 8" id="KW-0472">Membrane</keyword>
<evidence type="ECO:0000256" key="8">
    <source>
        <dbReference type="SAM" id="Phobius"/>
    </source>
</evidence>
<evidence type="ECO:0000256" key="2">
    <source>
        <dbReference type="ARBA" id="ARBA00022448"/>
    </source>
</evidence>
<evidence type="ECO:0000313" key="11">
    <source>
        <dbReference type="Proteomes" id="UP000646365"/>
    </source>
</evidence>